<accession>A0A4Q7CNW8</accession>
<sequence>MRVKKIVIAPDSFKESLSAAEAGRALQMGLSAVLPESVEYDIVPMADGGEGTMQSLHSALGGDYQKIKVDNALGEEISAQYSYVFNQNTAIIELAEASGLEQIFEKDRNPLLTSTFGTGQMIQDALDKGAEKIILGIGGSATNDGGTGMLRALGVRFFDENEEALPDGGASLKRLNRIDTNEMDSRIKDVEFEIVCDVDNPLLGERGATKTYGAQKGASETDLETLEAALTQYRNVLEQTFNHDYSEVPGAGAAGGTGIALLAFFSAALTRGIDVVLKETKLEERLKDADLCITGEGKIDAQTIYGKTPIGVAEAAKRRGVPVAAVCGVVGEDYEIVHDYGISYVFSLVGRDDKNKQADKPSKKEILDAVENSFSHMVEKGREIGEWLQDKSL</sequence>
<evidence type="ECO:0000256" key="4">
    <source>
        <dbReference type="PIRNR" id="PIRNR006078"/>
    </source>
</evidence>
<dbReference type="NCBIfam" id="TIGR00045">
    <property type="entry name" value="glycerate kinase"/>
    <property type="match status" value="1"/>
</dbReference>
<evidence type="ECO:0000256" key="3">
    <source>
        <dbReference type="ARBA" id="ARBA00022777"/>
    </source>
</evidence>
<dbReference type="EMBL" id="RQTE01000062">
    <property type="protein sequence ID" value="RZI03482.1"/>
    <property type="molecule type" value="Genomic_DNA"/>
</dbReference>
<comment type="similarity">
    <text evidence="1 4">Belongs to the glycerate kinase type-1 family.</text>
</comment>
<dbReference type="AlphaFoldDB" id="A0A4Q7CNW8"/>
<dbReference type="Proteomes" id="UP000293854">
    <property type="component" value="Unassembled WGS sequence"/>
</dbReference>
<dbReference type="RefSeq" id="WP_130135344.1">
    <property type="nucleotide sequence ID" value="NZ_RQTE01000062.1"/>
</dbReference>
<reference evidence="5 6" key="1">
    <citation type="submission" date="2018-11" db="EMBL/GenBank/DDBJ databases">
        <title>Genomic profiling of Staphylococcus species from a Poultry farm system in KwaZulu-Natal, South Africa.</title>
        <authorList>
            <person name="Amoako D.G."/>
            <person name="Somboro A.M."/>
            <person name="Abia A.L.K."/>
            <person name="Bester L.A."/>
            <person name="Essack S.Y."/>
        </authorList>
    </citation>
    <scope>NUCLEOTIDE SEQUENCE [LARGE SCALE GENOMIC DNA]</scope>
    <source>
        <strain evidence="5 6">SA11</strain>
    </source>
</reference>
<evidence type="ECO:0000313" key="5">
    <source>
        <dbReference type="EMBL" id="RZI03482.1"/>
    </source>
</evidence>
<dbReference type="Gene3D" id="3.90.1510.10">
    <property type="entry name" value="Glycerate kinase, domain 2"/>
    <property type="match status" value="1"/>
</dbReference>
<dbReference type="PIRSF" id="PIRSF006078">
    <property type="entry name" value="GlxK"/>
    <property type="match status" value="1"/>
</dbReference>
<evidence type="ECO:0000256" key="1">
    <source>
        <dbReference type="ARBA" id="ARBA00006284"/>
    </source>
</evidence>
<evidence type="ECO:0000256" key="2">
    <source>
        <dbReference type="ARBA" id="ARBA00022679"/>
    </source>
</evidence>
<dbReference type="InterPro" id="IPR036129">
    <property type="entry name" value="Glycerate_kinase_sf"/>
</dbReference>
<keyword evidence="2 4" id="KW-0808">Transferase</keyword>
<keyword evidence="3 4" id="KW-0418">Kinase</keyword>
<dbReference type="InterPro" id="IPR018193">
    <property type="entry name" value="Glyc_kinase_flavodox-like_fold"/>
</dbReference>
<organism evidence="5 6">
    <name type="scientific">Staphylococcus condimenti</name>
    <dbReference type="NCBI Taxonomy" id="70255"/>
    <lineage>
        <taxon>Bacteria</taxon>
        <taxon>Bacillati</taxon>
        <taxon>Bacillota</taxon>
        <taxon>Bacilli</taxon>
        <taxon>Bacillales</taxon>
        <taxon>Staphylococcaceae</taxon>
        <taxon>Staphylococcus</taxon>
    </lineage>
</organism>
<name>A0A4Q7CNW8_9STAP</name>
<dbReference type="PANTHER" id="PTHR21599:SF0">
    <property type="entry name" value="GLYCERATE KINASE"/>
    <property type="match status" value="1"/>
</dbReference>
<dbReference type="GO" id="GO:0031388">
    <property type="term" value="P:organic acid phosphorylation"/>
    <property type="evidence" value="ECO:0007669"/>
    <property type="project" value="UniProtKB-UniRule"/>
</dbReference>
<gene>
    <name evidence="5" type="ORF">EIG99_03415</name>
</gene>
<comment type="caution">
    <text evidence="5">The sequence shown here is derived from an EMBL/GenBank/DDBJ whole genome shotgun (WGS) entry which is preliminary data.</text>
</comment>
<proteinExistence type="inferred from homology"/>
<dbReference type="PANTHER" id="PTHR21599">
    <property type="entry name" value="GLYCERATE KINASE"/>
    <property type="match status" value="1"/>
</dbReference>
<dbReference type="GO" id="GO:0008887">
    <property type="term" value="F:glycerate kinase activity"/>
    <property type="evidence" value="ECO:0007669"/>
    <property type="project" value="UniProtKB-UniRule"/>
</dbReference>
<dbReference type="Gene3D" id="3.40.50.10350">
    <property type="entry name" value="Glycerate kinase, domain 1"/>
    <property type="match status" value="1"/>
</dbReference>
<protein>
    <submittedName>
        <fullName evidence="5">Glycerate kinase</fullName>
    </submittedName>
</protein>
<evidence type="ECO:0000313" key="6">
    <source>
        <dbReference type="Proteomes" id="UP000293854"/>
    </source>
</evidence>
<dbReference type="InterPro" id="IPR004381">
    <property type="entry name" value="Glycerate_kinase"/>
</dbReference>
<dbReference type="InterPro" id="IPR018197">
    <property type="entry name" value="Glycerate_kinase_RE-like"/>
</dbReference>
<dbReference type="Pfam" id="PF02595">
    <property type="entry name" value="Gly_kinase"/>
    <property type="match status" value="1"/>
</dbReference>
<dbReference type="SUPFAM" id="SSF110738">
    <property type="entry name" value="Glycerate kinase I"/>
    <property type="match status" value="1"/>
</dbReference>